<dbReference type="SUPFAM" id="SSF81301">
    <property type="entry name" value="Nucleotidyltransferase"/>
    <property type="match status" value="1"/>
</dbReference>
<evidence type="ECO:0000256" key="5">
    <source>
        <dbReference type="SAM" id="MobiDB-lite"/>
    </source>
</evidence>
<dbReference type="Gene3D" id="3.30.460.10">
    <property type="entry name" value="Beta Polymerase, domain 2"/>
    <property type="match status" value="1"/>
</dbReference>
<evidence type="ECO:0000313" key="7">
    <source>
        <dbReference type="EMBL" id="CAE0456682.1"/>
    </source>
</evidence>
<dbReference type="InterPro" id="IPR043519">
    <property type="entry name" value="NT_sf"/>
</dbReference>
<keyword evidence="3 4" id="KW-0694">RNA-binding</keyword>
<dbReference type="PANTHER" id="PTHR13734:SF5">
    <property type="entry name" value="CCA TRNA NUCLEOTIDYLTRANSFERASE, MITOCHONDRIAL"/>
    <property type="match status" value="1"/>
</dbReference>
<reference evidence="7" key="1">
    <citation type="submission" date="2021-01" db="EMBL/GenBank/DDBJ databases">
        <authorList>
            <person name="Corre E."/>
            <person name="Pelletier E."/>
            <person name="Niang G."/>
            <person name="Scheremetjew M."/>
            <person name="Finn R."/>
            <person name="Kale V."/>
            <person name="Holt S."/>
            <person name="Cochrane G."/>
            <person name="Meng A."/>
            <person name="Brown T."/>
            <person name="Cohen L."/>
        </authorList>
    </citation>
    <scope>NUCLEOTIDE SEQUENCE</scope>
    <source>
        <strain evidence="7">MM31A-1</strain>
    </source>
</reference>
<sequence length="165" mass="18188">MNMAGSREAYTCLPDNIQYTGNEEADQLDSNFLKYAVVKNDTASIDLAPWEERLFQTLVDAAIAYETNSLILNGDVTIELPKLEKPIEIRIAGGWVRDKIMKQESHDVDIALDSMSGHQFATIVQQYLIHHQAVADSTATNGTDDSSNKNSGDGKNGNGKKKKKT</sequence>
<dbReference type="GO" id="GO:0052927">
    <property type="term" value="F:CC tRNA cytidylyltransferase activity"/>
    <property type="evidence" value="ECO:0007669"/>
    <property type="project" value="TreeGrafter"/>
</dbReference>
<dbReference type="AlphaFoldDB" id="A0A7S3V4N5"/>
<organism evidence="7">
    <name type="scientific">Chaetoceros debilis</name>
    <dbReference type="NCBI Taxonomy" id="122233"/>
    <lineage>
        <taxon>Eukaryota</taxon>
        <taxon>Sar</taxon>
        <taxon>Stramenopiles</taxon>
        <taxon>Ochrophyta</taxon>
        <taxon>Bacillariophyta</taxon>
        <taxon>Coscinodiscophyceae</taxon>
        <taxon>Chaetocerotophycidae</taxon>
        <taxon>Chaetocerotales</taxon>
        <taxon>Chaetocerotaceae</taxon>
        <taxon>Chaetoceros</taxon>
    </lineage>
</organism>
<feature type="domain" description="Poly A polymerase head" evidence="6">
    <location>
        <begin position="89"/>
        <end position="134"/>
    </location>
</feature>
<dbReference type="GO" id="GO:0003723">
    <property type="term" value="F:RNA binding"/>
    <property type="evidence" value="ECO:0007669"/>
    <property type="project" value="UniProtKB-KW"/>
</dbReference>
<dbReference type="GO" id="GO:0052929">
    <property type="term" value="F:ATP:3'-cytidine-cytidine-tRNA adenylyltransferase activity"/>
    <property type="evidence" value="ECO:0007669"/>
    <property type="project" value="TreeGrafter"/>
</dbReference>
<dbReference type="Pfam" id="PF01743">
    <property type="entry name" value="PolyA_pol"/>
    <property type="match status" value="1"/>
</dbReference>
<evidence type="ECO:0000256" key="1">
    <source>
        <dbReference type="ARBA" id="ARBA00007265"/>
    </source>
</evidence>
<accession>A0A7S3V4N5</accession>
<feature type="compositionally biased region" description="Low complexity" evidence="5">
    <location>
        <begin position="140"/>
        <end position="153"/>
    </location>
</feature>
<evidence type="ECO:0000256" key="3">
    <source>
        <dbReference type="ARBA" id="ARBA00022884"/>
    </source>
</evidence>
<evidence type="ECO:0000256" key="4">
    <source>
        <dbReference type="RuleBase" id="RU003953"/>
    </source>
</evidence>
<gene>
    <name evidence="7" type="ORF">CDEB00056_LOCUS1523</name>
</gene>
<keyword evidence="2 4" id="KW-0808">Transferase</keyword>
<dbReference type="InterPro" id="IPR002646">
    <property type="entry name" value="PolA_pol_head_dom"/>
</dbReference>
<evidence type="ECO:0000259" key="6">
    <source>
        <dbReference type="Pfam" id="PF01743"/>
    </source>
</evidence>
<evidence type="ECO:0000256" key="2">
    <source>
        <dbReference type="ARBA" id="ARBA00022679"/>
    </source>
</evidence>
<protein>
    <recommendedName>
        <fullName evidence="6">Poly A polymerase head domain-containing protein</fullName>
    </recommendedName>
</protein>
<dbReference type="PANTHER" id="PTHR13734">
    <property type="entry name" value="TRNA-NUCLEOTIDYLTRANSFERASE"/>
    <property type="match status" value="1"/>
</dbReference>
<dbReference type="GO" id="GO:0001680">
    <property type="term" value="P:tRNA 3'-terminal CCA addition"/>
    <property type="evidence" value="ECO:0007669"/>
    <property type="project" value="UniProtKB-ARBA"/>
</dbReference>
<proteinExistence type="inferred from homology"/>
<comment type="similarity">
    <text evidence="1 4">Belongs to the tRNA nucleotidyltransferase/poly(A) polymerase family.</text>
</comment>
<dbReference type="EMBL" id="HBIO01002100">
    <property type="protein sequence ID" value="CAE0456682.1"/>
    <property type="molecule type" value="Transcribed_RNA"/>
</dbReference>
<name>A0A7S3V4N5_9STRA</name>
<feature type="region of interest" description="Disordered" evidence="5">
    <location>
        <begin position="138"/>
        <end position="165"/>
    </location>
</feature>